<evidence type="ECO:0000256" key="1">
    <source>
        <dbReference type="SAM" id="MobiDB-lite"/>
    </source>
</evidence>
<feature type="region of interest" description="Disordered" evidence="1">
    <location>
        <begin position="1"/>
        <end position="80"/>
    </location>
</feature>
<dbReference type="AlphaFoldDB" id="A0A8J6DJP9"/>
<evidence type="ECO:0000313" key="3">
    <source>
        <dbReference type="Proteomes" id="UP000700334"/>
    </source>
</evidence>
<name>A0A8J6DJP9_GALPY</name>
<reference evidence="2" key="1">
    <citation type="journal article" date="2021" name="Evol. Appl.">
        <title>The genome of the Pyrenean desman and the effects of bottlenecks and inbreeding on the genomic landscape of an endangered species.</title>
        <authorList>
            <person name="Escoda L."/>
            <person name="Castresana J."/>
        </authorList>
    </citation>
    <scope>NUCLEOTIDE SEQUENCE</scope>
    <source>
        <strain evidence="2">IBE-C5619</strain>
    </source>
</reference>
<evidence type="ECO:0000313" key="2">
    <source>
        <dbReference type="EMBL" id="KAG8508658.1"/>
    </source>
</evidence>
<comment type="caution">
    <text evidence="2">The sequence shown here is derived from an EMBL/GenBank/DDBJ whole genome shotgun (WGS) entry which is preliminary data.</text>
</comment>
<dbReference type="EMBL" id="JAGFMF010012010">
    <property type="protein sequence ID" value="KAG8508658.1"/>
    <property type="molecule type" value="Genomic_DNA"/>
</dbReference>
<dbReference type="Proteomes" id="UP000700334">
    <property type="component" value="Unassembled WGS sequence"/>
</dbReference>
<sequence>MACVEGGVSPRLAPGPPRHRTVPHPGRAHGQDPRTQAPENRCPHPPFAPAHLRCLRSQPSPRLCGQEPGPGTPRAAGWGPGRVGRCPQVLYPEAAAGAALGHPPVCLARVTRPVLSTAGLTARDAARAEPAGGSGSCPVGALCGATVRAQAPGLLDREPAAAQHQPWSRPGHPHAACQALDLLDSCPLGPALGRGLSAGGVGCRETGPGRSRLRQPHDEAGDGSASRRCRARCAAAAKAQPAALAAEHHAPPAPACLAVSKAGGEAVQAPGPGCPWTSLGAQQVLRSRVSGGPHACAPELARFSDSGAGSTAAQPGLAACSS</sequence>
<accession>A0A8J6DJP9</accession>
<feature type="region of interest" description="Disordered" evidence="1">
    <location>
        <begin position="203"/>
        <end position="225"/>
    </location>
</feature>
<keyword evidence="3" id="KW-1185">Reference proteome</keyword>
<proteinExistence type="predicted"/>
<organism evidence="2 3">
    <name type="scientific">Galemys pyrenaicus</name>
    <name type="common">Iberian desman</name>
    <name type="synonym">Pyrenean desman</name>
    <dbReference type="NCBI Taxonomy" id="202257"/>
    <lineage>
        <taxon>Eukaryota</taxon>
        <taxon>Metazoa</taxon>
        <taxon>Chordata</taxon>
        <taxon>Craniata</taxon>
        <taxon>Vertebrata</taxon>
        <taxon>Euteleostomi</taxon>
        <taxon>Mammalia</taxon>
        <taxon>Eutheria</taxon>
        <taxon>Laurasiatheria</taxon>
        <taxon>Eulipotyphla</taxon>
        <taxon>Talpidae</taxon>
        <taxon>Galemys</taxon>
    </lineage>
</organism>
<protein>
    <submittedName>
        <fullName evidence="2">Uncharacterized protein</fullName>
    </submittedName>
</protein>
<gene>
    <name evidence="2" type="ORF">J0S82_019588</name>
</gene>